<keyword evidence="7" id="KW-0732">Signal</keyword>
<comment type="similarity">
    <text evidence="6">Belongs to the peroxidase family.</text>
</comment>
<dbReference type="Pfam" id="PF00141">
    <property type="entry name" value="peroxidase"/>
    <property type="match status" value="1"/>
</dbReference>
<dbReference type="GO" id="GO:0046872">
    <property type="term" value="F:metal ion binding"/>
    <property type="evidence" value="ECO:0007669"/>
    <property type="project" value="UniProtKB-UniRule"/>
</dbReference>
<dbReference type="AlphaFoldDB" id="A0A1S8AA83"/>
<keyword evidence="10" id="KW-1185">Reference proteome</keyword>
<dbReference type="Gene3D" id="1.10.520.10">
    <property type="match status" value="1"/>
</dbReference>
<evidence type="ECO:0000259" key="8">
    <source>
        <dbReference type="Pfam" id="PF00141"/>
    </source>
</evidence>
<dbReference type="OrthoDB" id="2113341at2759"/>
<proteinExistence type="inferred from homology"/>
<dbReference type="InterPro" id="IPR010255">
    <property type="entry name" value="Haem_peroxidase_sf"/>
</dbReference>
<dbReference type="GO" id="GO:0004601">
    <property type="term" value="F:peroxidase activity"/>
    <property type="evidence" value="ECO:0007669"/>
    <property type="project" value="UniProtKB-KW"/>
</dbReference>
<keyword evidence="3" id="KW-0479">Metal-binding</keyword>
<keyword evidence="1 7" id="KW-0575">Peroxidase</keyword>
<accession>A0A1S8AA83</accession>
<dbReference type="SUPFAM" id="SSF48113">
    <property type="entry name" value="Heme-dependent peroxidases"/>
    <property type="match status" value="1"/>
</dbReference>
<evidence type="ECO:0000256" key="2">
    <source>
        <dbReference type="ARBA" id="ARBA00022617"/>
    </source>
</evidence>
<dbReference type="InterPro" id="IPR019794">
    <property type="entry name" value="Peroxidases_AS"/>
</dbReference>
<feature type="domain" description="Plant heme peroxidase family profile" evidence="8">
    <location>
        <begin position="132"/>
        <end position="211"/>
    </location>
</feature>
<dbReference type="EC" id="1.11.1.-" evidence="7"/>
<evidence type="ECO:0000256" key="4">
    <source>
        <dbReference type="ARBA" id="ARBA00023002"/>
    </source>
</evidence>
<dbReference type="InterPro" id="IPR002016">
    <property type="entry name" value="Haem_peroxidase"/>
</dbReference>
<name>A0A1S8AA83_ROSNE</name>
<feature type="chain" id="PRO_5011833524" description="Peroxidase" evidence="7">
    <location>
        <begin position="23"/>
        <end position="231"/>
    </location>
</feature>
<dbReference type="GO" id="GO:0042744">
    <property type="term" value="P:hydrogen peroxide catabolic process"/>
    <property type="evidence" value="ECO:0007669"/>
    <property type="project" value="TreeGrafter"/>
</dbReference>
<dbReference type="GO" id="GO:0000302">
    <property type="term" value="P:response to reactive oxygen species"/>
    <property type="evidence" value="ECO:0007669"/>
    <property type="project" value="TreeGrafter"/>
</dbReference>
<gene>
    <name evidence="9" type="ORF">SAMD00023353_5900110</name>
</gene>
<evidence type="ECO:0000313" key="10">
    <source>
        <dbReference type="Proteomes" id="UP000054516"/>
    </source>
</evidence>
<keyword evidence="5" id="KW-0408">Iron</keyword>
<dbReference type="EMBL" id="DF977504">
    <property type="protein sequence ID" value="GAW26959.1"/>
    <property type="molecule type" value="Genomic_DNA"/>
</dbReference>
<sequence length="231" mass="25604">MVLFHTLFAPLGAFTMLASVDAFPGFPRLKQLMKIEALNPADLGNIGTDNGEDSFELLGDLVNLSFANLTQVGRDITELLMKYGAPESDVAYSDIPPLNSAACAEDTCCVWKYIADEMTEVFRGESGRCTKWARMAVRLGFHDAGAWSRATAYQGGGADGSICLTDEYTLPQNAGLEDMCTQMRAWYDEWHNQKGFDISMADLIRYVLPATYTYTFYPLVPYKPGETQIIL</sequence>
<dbReference type="PANTHER" id="PTHR31356">
    <property type="entry name" value="THYLAKOID LUMENAL 29 KDA PROTEIN, CHLOROPLASTIC-RELATED"/>
    <property type="match status" value="1"/>
</dbReference>
<evidence type="ECO:0000256" key="5">
    <source>
        <dbReference type="ARBA" id="ARBA00023004"/>
    </source>
</evidence>
<evidence type="ECO:0000256" key="6">
    <source>
        <dbReference type="RuleBase" id="RU004241"/>
    </source>
</evidence>
<dbReference type="InterPro" id="IPR044831">
    <property type="entry name" value="Ccp1-like"/>
</dbReference>
<evidence type="ECO:0000256" key="7">
    <source>
        <dbReference type="RuleBase" id="RU363051"/>
    </source>
</evidence>
<evidence type="ECO:0000313" key="9">
    <source>
        <dbReference type="EMBL" id="GAW26959.1"/>
    </source>
</evidence>
<evidence type="ECO:0000256" key="3">
    <source>
        <dbReference type="ARBA" id="ARBA00022723"/>
    </source>
</evidence>
<keyword evidence="2" id="KW-0349">Heme</keyword>
<organism evidence="9">
    <name type="scientific">Rosellinia necatrix</name>
    <name type="common">White root-rot fungus</name>
    <dbReference type="NCBI Taxonomy" id="77044"/>
    <lineage>
        <taxon>Eukaryota</taxon>
        <taxon>Fungi</taxon>
        <taxon>Dikarya</taxon>
        <taxon>Ascomycota</taxon>
        <taxon>Pezizomycotina</taxon>
        <taxon>Sordariomycetes</taxon>
        <taxon>Xylariomycetidae</taxon>
        <taxon>Xylariales</taxon>
        <taxon>Xylariaceae</taxon>
        <taxon>Rosellinia</taxon>
    </lineage>
</organism>
<evidence type="ECO:0000256" key="1">
    <source>
        <dbReference type="ARBA" id="ARBA00022559"/>
    </source>
</evidence>
<dbReference type="PANTHER" id="PTHR31356:SF66">
    <property type="entry name" value="CATALASE-PEROXIDASE"/>
    <property type="match status" value="1"/>
</dbReference>
<dbReference type="PROSITE" id="PS00436">
    <property type="entry name" value="PEROXIDASE_2"/>
    <property type="match status" value="1"/>
</dbReference>
<dbReference type="Proteomes" id="UP000054516">
    <property type="component" value="Unassembled WGS sequence"/>
</dbReference>
<feature type="signal peptide" evidence="7">
    <location>
        <begin position="1"/>
        <end position="22"/>
    </location>
</feature>
<dbReference type="GO" id="GO:0034599">
    <property type="term" value="P:cellular response to oxidative stress"/>
    <property type="evidence" value="ECO:0007669"/>
    <property type="project" value="InterPro"/>
</dbReference>
<reference evidence="9" key="1">
    <citation type="submission" date="2016-03" db="EMBL/GenBank/DDBJ databases">
        <title>Draft genome sequence of Rosellinia necatrix.</title>
        <authorList>
            <person name="Kanematsu S."/>
        </authorList>
    </citation>
    <scope>NUCLEOTIDE SEQUENCE [LARGE SCALE GENOMIC DNA]</scope>
    <source>
        <strain evidence="9">W97</strain>
    </source>
</reference>
<protein>
    <recommendedName>
        <fullName evidence="7">Peroxidase</fullName>
        <ecNumber evidence="7">1.11.1.-</ecNumber>
    </recommendedName>
</protein>
<keyword evidence="4 7" id="KW-0560">Oxidoreductase</keyword>
<dbReference type="GO" id="GO:0020037">
    <property type="term" value="F:heme binding"/>
    <property type="evidence" value="ECO:0007669"/>
    <property type="project" value="UniProtKB-UniRule"/>
</dbReference>